<comment type="caution">
    <text evidence="1">The sequence shown here is derived from an EMBL/GenBank/DDBJ whole genome shotgun (WGS) entry which is preliminary data.</text>
</comment>
<name>A0AAE1FKE4_PETCI</name>
<protein>
    <submittedName>
        <fullName evidence="1">Uncharacterized protein</fullName>
    </submittedName>
</protein>
<keyword evidence="2" id="KW-1185">Reference proteome</keyword>
<organism evidence="1 2">
    <name type="scientific">Petrolisthes cinctipes</name>
    <name type="common">Flat porcelain crab</name>
    <dbReference type="NCBI Taxonomy" id="88211"/>
    <lineage>
        <taxon>Eukaryota</taxon>
        <taxon>Metazoa</taxon>
        <taxon>Ecdysozoa</taxon>
        <taxon>Arthropoda</taxon>
        <taxon>Crustacea</taxon>
        <taxon>Multicrustacea</taxon>
        <taxon>Malacostraca</taxon>
        <taxon>Eumalacostraca</taxon>
        <taxon>Eucarida</taxon>
        <taxon>Decapoda</taxon>
        <taxon>Pleocyemata</taxon>
        <taxon>Anomura</taxon>
        <taxon>Galatheoidea</taxon>
        <taxon>Porcellanidae</taxon>
        <taxon>Petrolisthes</taxon>
    </lineage>
</organism>
<dbReference type="EMBL" id="JAWQEG010001922">
    <property type="protein sequence ID" value="KAK3875759.1"/>
    <property type="molecule type" value="Genomic_DNA"/>
</dbReference>
<reference evidence="1" key="1">
    <citation type="submission" date="2023-10" db="EMBL/GenBank/DDBJ databases">
        <title>Genome assemblies of two species of porcelain crab, Petrolisthes cinctipes and Petrolisthes manimaculis (Anomura: Porcellanidae).</title>
        <authorList>
            <person name="Angst P."/>
        </authorList>
    </citation>
    <scope>NUCLEOTIDE SEQUENCE</scope>
    <source>
        <strain evidence="1">PB745_01</strain>
        <tissue evidence="1">Gill</tissue>
    </source>
</reference>
<sequence>MSLKSVPYISTLSPSHLTTIIHPLSSRSLLPLPPHVPQIGALHLNSPPLSPQIGALHLNSLPLSPQIGVLHLNSLPLFLPFPSTSVTLLVYIPTPLIPTQAAKRKGPPTQQY</sequence>
<gene>
    <name evidence="1" type="ORF">Pcinc_019398</name>
</gene>
<evidence type="ECO:0000313" key="2">
    <source>
        <dbReference type="Proteomes" id="UP001286313"/>
    </source>
</evidence>
<dbReference type="AlphaFoldDB" id="A0AAE1FKE4"/>
<dbReference type="Proteomes" id="UP001286313">
    <property type="component" value="Unassembled WGS sequence"/>
</dbReference>
<evidence type="ECO:0000313" key="1">
    <source>
        <dbReference type="EMBL" id="KAK3875759.1"/>
    </source>
</evidence>
<proteinExistence type="predicted"/>
<accession>A0AAE1FKE4</accession>